<evidence type="ECO:0000256" key="1">
    <source>
        <dbReference type="ARBA" id="ARBA00006479"/>
    </source>
</evidence>
<dbReference type="PANTHER" id="PTHR18964">
    <property type="entry name" value="ROK (REPRESSOR, ORF, KINASE) FAMILY"/>
    <property type="match status" value="1"/>
</dbReference>
<dbReference type="RefSeq" id="WP_104410852.1">
    <property type="nucleotide sequence ID" value="NZ_PTIS01000029.1"/>
</dbReference>
<dbReference type="Proteomes" id="UP000239863">
    <property type="component" value="Unassembled WGS sequence"/>
</dbReference>
<gene>
    <name evidence="2" type="ORF">BD821_1296</name>
</gene>
<proteinExistence type="inferred from homology"/>
<evidence type="ECO:0000313" key="3">
    <source>
        <dbReference type="Proteomes" id="UP000239863"/>
    </source>
</evidence>
<dbReference type="Gene3D" id="3.30.420.40">
    <property type="match status" value="2"/>
</dbReference>
<reference evidence="2 3" key="1">
    <citation type="submission" date="2018-02" db="EMBL/GenBank/DDBJ databases">
        <title>Genomic Encyclopedia of Archaeal and Bacterial Type Strains, Phase II (KMG-II): from individual species to whole genera.</title>
        <authorList>
            <person name="Goeker M."/>
        </authorList>
    </citation>
    <scope>NUCLEOTIDE SEQUENCE [LARGE SCALE GENOMIC DNA]</scope>
    <source>
        <strain evidence="2 3">DSM 15099</strain>
    </source>
</reference>
<comment type="caution">
    <text evidence="2">The sequence shown here is derived from an EMBL/GenBank/DDBJ whole genome shotgun (WGS) entry which is preliminary data.</text>
</comment>
<keyword evidence="2" id="KW-0418">Kinase</keyword>
<accession>A0A2S6FUF4</accession>
<sequence>MKEYFIGIDLGGTKIAGVITDLKGNIIKENIIKTMAEYGDKAIVLRIINLIEDLIISSGKTLEDIRAVGIGSPGPLDPKRGIIITTPNLPFENFDIITPIKEKFNVPVFLDNDANVAAIGEYTLGAGKNTKNMVYITVSTGIGGGAIINGKIYRGNTFNALEIGHMTLLPDGPKCNCGNYGCFEALASGTAISKRAEEAVESGRDTSLLNYFKITSYEVFKEAEKGDSVSRHIIDSSLEYLGIGIANIITLFDPEVIILGGGVMKAGQIIFDRIKEVVDQRCFKNMASACKIVPSALGEKSGVIGAIALAMMETE</sequence>
<dbReference type="STRING" id="37659.GCA_000703125_01368"/>
<dbReference type="AlphaFoldDB" id="A0A2S6FUF4"/>
<dbReference type="OrthoDB" id="9810372at2"/>
<dbReference type="PANTHER" id="PTHR18964:SF149">
    <property type="entry name" value="BIFUNCTIONAL UDP-N-ACETYLGLUCOSAMINE 2-EPIMERASE_N-ACETYLMANNOSAMINE KINASE"/>
    <property type="match status" value="1"/>
</dbReference>
<organism evidence="2 3">
    <name type="scientific">Clostridium algidicarnis DSM 15099</name>
    <dbReference type="NCBI Taxonomy" id="1121295"/>
    <lineage>
        <taxon>Bacteria</taxon>
        <taxon>Bacillati</taxon>
        <taxon>Bacillota</taxon>
        <taxon>Clostridia</taxon>
        <taxon>Eubacteriales</taxon>
        <taxon>Clostridiaceae</taxon>
        <taxon>Clostridium</taxon>
    </lineage>
</organism>
<name>A0A2S6FUF4_9CLOT</name>
<evidence type="ECO:0000313" key="2">
    <source>
        <dbReference type="EMBL" id="PPK43445.1"/>
    </source>
</evidence>
<dbReference type="InterPro" id="IPR000600">
    <property type="entry name" value="ROK"/>
</dbReference>
<protein>
    <submittedName>
        <fullName evidence="2">Glucokinase</fullName>
    </submittedName>
</protein>
<dbReference type="InterPro" id="IPR043129">
    <property type="entry name" value="ATPase_NBD"/>
</dbReference>
<comment type="similarity">
    <text evidence="1">Belongs to the ROK (NagC/XylR) family.</text>
</comment>
<keyword evidence="2" id="KW-0808">Transferase</keyword>
<dbReference type="GO" id="GO:0016301">
    <property type="term" value="F:kinase activity"/>
    <property type="evidence" value="ECO:0007669"/>
    <property type="project" value="UniProtKB-KW"/>
</dbReference>
<dbReference type="Pfam" id="PF00480">
    <property type="entry name" value="ROK"/>
    <property type="match status" value="1"/>
</dbReference>
<dbReference type="SUPFAM" id="SSF53067">
    <property type="entry name" value="Actin-like ATPase domain"/>
    <property type="match status" value="1"/>
</dbReference>
<dbReference type="EMBL" id="PTIS01000029">
    <property type="protein sequence ID" value="PPK43445.1"/>
    <property type="molecule type" value="Genomic_DNA"/>
</dbReference>